<accession>A0ABP2UUQ9</accession>
<feature type="domain" description="Fibronectin type-III" evidence="1">
    <location>
        <begin position="235"/>
        <end position="323"/>
    </location>
</feature>
<evidence type="ECO:0000313" key="2">
    <source>
        <dbReference type="EMBL" id="EOH94659.1"/>
    </source>
</evidence>
<dbReference type="Pfam" id="PF03067">
    <property type="entry name" value="LPMO_10"/>
    <property type="match status" value="1"/>
</dbReference>
<dbReference type="SUPFAM" id="SSF81296">
    <property type="entry name" value="E set domains"/>
    <property type="match status" value="1"/>
</dbReference>
<dbReference type="CDD" id="cd00063">
    <property type="entry name" value="FN3"/>
    <property type="match status" value="4"/>
</dbReference>
<name>A0ABP2UUQ9_9ENTE</name>
<dbReference type="Gene3D" id="2.70.50.50">
    <property type="entry name" value="chitin-binding protein cbp21"/>
    <property type="match status" value="1"/>
</dbReference>
<comment type="caution">
    <text evidence="2">The sequence shown here is derived from an EMBL/GenBank/DDBJ whole genome shotgun (WGS) entry which is preliminary data.</text>
</comment>
<dbReference type="Proteomes" id="UP000013866">
    <property type="component" value="Unassembled WGS sequence"/>
</dbReference>
<dbReference type="PANTHER" id="PTHR46957:SF3">
    <property type="entry name" value="CYTOKINE RECEPTOR"/>
    <property type="match status" value="1"/>
</dbReference>
<reference evidence="2 3" key="1">
    <citation type="submission" date="2013-02" db="EMBL/GenBank/DDBJ databases">
        <title>The Genome Sequence of Enterococcus villorum ATCC_700913.</title>
        <authorList>
            <consortium name="The Broad Institute Genome Sequencing Platform"/>
            <consortium name="The Broad Institute Genome Sequencing Center for Infectious Disease"/>
            <person name="Earl A.M."/>
            <person name="Gilmore M.S."/>
            <person name="Lebreton F."/>
            <person name="Walker B."/>
            <person name="Young S.K."/>
            <person name="Zeng Q."/>
            <person name="Gargeya S."/>
            <person name="Fitzgerald M."/>
            <person name="Haas B."/>
            <person name="Abouelleil A."/>
            <person name="Alvarado L."/>
            <person name="Arachchi H.M."/>
            <person name="Berlin A.M."/>
            <person name="Chapman S.B."/>
            <person name="Dewar J."/>
            <person name="Goldberg J."/>
            <person name="Griggs A."/>
            <person name="Gujja S."/>
            <person name="Hansen M."/>
            <person name="Howarth C."/>
            <person name="Imamovic A."/>
            <person name="Larimer J."/>
            <person name="McCowan C."/>
            <person name="Murphy C."/>
            <person name="Neiman D."/>
            <person name="Pearson M."/>
            <person name="Priest M."/>
            <person name="Roberts A."/>
            <person name="Saif S."/>
            <person name="Shea T."/>
            <person name="Sisk P."/>
            <person name="Sykes S."/>
            <person name="Wortman J."/>
            <person name="Nusbaum C."/>
            <person name="Birren B."/>
        </authorList>
    </citation>
    <scope>NUCLEOTIDE SEQUENCE [LARGE SCALE GENOMIC DNA]</scope>
    <source>
        <strain evidence="2 3">ATCC 700913</strain>
    </source>
</reference>
<dbReference type="InterPro" id="IPR014756">
    <property type="entry name" value="Ig_E-set"/>
</dbReference>
<evidence type="ECO:0000259" key="1">
    <source>
        <dbReference type="PROSITE" id="PS50853"/>
    </source>
</evidence>
<dbReference type="PROSITE" id="PS50853">
    <property type="entry name" value="FN3"/>
    <property type="match status" value="4"/>
</dbReference>
<feature type="domain" description="Fibronectin type-III" evidence="1">
    <location>
        <begin position="415"/>
        <end position="503"/>
    </location>
</feature>
<feature type="domain" description="Fibronectin type-III" evidence="1">
    <location>
        <begin position="326"/>
        <end position="412"/>
    </location>
</feature>
<dbReference type="CDD" id="cd21177">
    <property type="entry name" value="LPMO_AA10"/>
    <property type="match status" value="1"/>
</dbReference>
<dbReference type="InterPro" id="IPR003961">
    <property type="entry name" value="FN3_dom"/>
</dbReference>
<keyword evidence="3" id="KW-1185">Reference proteome</keyword>
<dbReference type="InterPro" id="IPR013783">
    <property type="entry name" value="Ig-like_fold"/>
</dbReference>
<evidence type="ECO:0000313" key="3">
    <source>
        <dbReference type="Proteomes" id="UP000013866"/>
    </source>
</evidence>
<dbReference type="Pfam" id="PF00041">
    <property type="entry name" value="fn3"/>
    <property type="match status" value="4"/>
</dbReference>
<dbReference type="EMBL" id="AJAN01000001">
    <property type="protein sequence ID" value="EOH94659.1"/>
    <property type="molecule type" value="Genomic_DNA"/>
</dbReference>
<dbReference type="Gene3D" id="2.60.40.10">
    <property type="entry name" value="Immunoglobulins"/>
    <property type="match status" value="4"/>
</dbReference>
<dbReference type="SMART" id="SM00060">
    <property type="entry name" value="FN3"/>
    <property type="match status" value="4"/>
</dbReference>
<dbReference type="InterPro" id="IPR050713">
    <property type="entry name" value="RTP_Phos/Ushers"/>
</dbReference>
<sequence length="736" mass="81864">MMEKIRKKNKLFRRGLYGSLLLAAIIVPTTFASHIVDAVGYVSSPPSRAYYGHTLAPDEGSDIWASVHKIYGNAMGDYHNMSSSKTFDQLPDGNIASADNAHPDNSLGEPVYSLIDKQTSDAWVKQSMKYGMNAITWTNPVEQATKSWQYFITKPDWDPDKPLAKDEFMPLKDENGKTVINGKDQLSGKTVTHNLNIPKEVKPGYNVIVAVWNLSRQQLSYYQVIDIDLPEPLGVPSNLKVTDISETAATLSWDAPKNESASELMYNVYKEGEEKPIAKVKGTSYQLTGLKPDTTTKYNVTALKENGEESEHSEWVSVKTFKHLDAPTNLKVKDISWTTATLTWDAVPSEGNLVYKIYKEGQTTPYRAVTGTSCNLVGLKPDTTTKFSVTAATADGRESEHSKWVTVKTLKDTEPPEVPVLKVDNVGTTTIDISWDKVKDNVGVSYMVIYKDNKAFATLDPETTNYQFKQLYLETNYTIKLIAYDESGNSSTSEEINVKTLPDTEPPSPVTNFKAEKIGSRSVQLKWDEAKDNVKVASYTLYRDGKKIAENIKETEWVDNDLMPYTIYKYEIEAVDTSGNVSRKKRLIVRTNQVSVKAQIQLKFSAPNNFFRFRPKDTNLVLLTAPPAGNHTPLAIFFAVPKGYYWGEDTYINNVKGGIVPELVNEILDNHQQLFIQGGIINVYPSGSVGILESGIHPLATVQGVENGVATIKATGTFSNDYGSVTFDITISIDVY</sequence>
<dbReference type="SUPFAM" id="SSF49265">
    <property type="entry name" value="Fibronectin type III"/>
    <property type="match status" value="2"/>
</dbReference>
<dbReference type="PANTHER" id="PTHR46957">
    <property type="entry name" value="CYTOKINE RECEPTOR"/>
    <property type="match status" value="1"/>
</dbReference>
<protein>
    <recommendedName>
        <fullName evidence="1">Fibronectin type-III domain-containing protein</fullName>
    </recommendedName>
</protein>
<feature type="domain" description="Fibronectin type-III" evidence="1">
    <location>
        <begin position="506"/>
        <end position="594"/>
    </location>
</feature>
<organism evidence="2 3">
    <name type="scientific">Enterococcus villorum ATCC 700913</name>
    <dbReference type="NCBI Taxonomy" id="1158604"/>
    <lineage>
        <taxon>Bacteria</taxon>
        <taxon>Bacillati</taxon>
        <taxon>Bacillota</taxon>
        <taxon>Bacilli</taxon>
        <taxon>Lactobacillales</taxon>
        <taxon>Enterococcaceae</taxon>
        <taxon>Enterococcus</taxon>
    </lineage>
</organism>
<dbReference type="InterPro" id="IPR036116">
    <property type="entry name" value="FN3_sf"/>
</dbReference>
<dbReference type="InterPro" id="IPR004302">
    <property type="entry name" value="Cellulose/chitin-bd_N"/>
</dbReference>
<proteinExistence type="predicted"/>
<gene>
    <name evidence="2" type="ORF">UAO_00049</name>
</gene>